<dbReference type="PANTHER" id="PTHR13060">
    <property type="entry name" value="SGT1 PROTEIN HSGT1 SUPPRESSOR OF GCR2"/>
    <property type="match status" value="1"/>
</dbReference>
<evidence type="ECO:0008006" key="4">
    <source>
        <dbReference type="Google" id="ProtNLM"/>
    </source>
</evidence>
<feature type="compositionally biased region" description="Acidic residues" evidence="1">
    <location>
        <begin position="484"/>
        <end position="495"/>
    </location>
</feature>
<comment type="caution">
    <text evidence="2">The sequence shown here is derived from an EMBL/GenBank/DDBJ whole genome shotgun (WGS) entry which is preliminary data.</text>
</comment>
<evidence type="ECO:0000313" key="2">
    <source>
        <dbReference type="EMBL" id="GMM37096.1"/>
    </source>
</evidence>
<feature type="region of interest" description="Disordered" evidence="1">
    <location>
        <begin position="555"/>
        <end position="591"/>
    </location>
</feature>
<dbReference type="AlphaFoldDB" id="A0AAV5QR87"/>
<evidence type="ECO:0000256" key="1">
    <source>
        <dbReference type="SAM" id="MobiDB-lite"/>
    </source>
</evidence>
<proteinExistence type="predicted"/>
<feature type="compositionally biased region" description="Basic and acidic residues" evidence="1">
    <location>
        <begin position="462"/>
        <end position="483"/>
    </location>
</feature>
<protein>
    <recommendedName>
        <fullName evidence="4">SGT1-domain-containing protein</fullName>
    </recommendedName>
</protein>
<dbReference type="Proteomes" id="UP001360560">
    <property type="component" value="Unassembled WGS sequence"/>
</dbReference>
<gene>
    <name evidence="2" type="ORF">DASC09_044210</name>
</gene>
<sequence length="632" mass="73319">MVKSLIEVSQEFPFTSDFDFFFESDTLIFTIFYINPTASDESRAQYLQEVFQELSEFLKPWRKYYTWNDNPLDIKLVEDSLQENNRYSYVYGHLQFGNSLSDEWLVVSLIITFFTIFCSFSFDKQDILIHFFDQDGEFLLIESPENIPDWCEPSNTFNRIWINGNGDLLLIPHGSTKNANQIKSLKLTEAVSYMMKYNYLIDKNSLVKLRHEIWNNRLKNAITEALSYTVFNEVKINRKVASIILKLSIYRQNHSLSNTEDHHLMIPNVFSRSFGAYIENLTTIDLQKSLAEARGTAFEKLNFKNADDLIVLWIPMSLLHYTVLKSRHSNPQNKEIPMNEFLGEALSSGFQSFVADSDVDVQQYTQKLSVEDDLEDISLSNINDFILSNPLQQSLLTKGVLKEKVSTIDLNKFEKEVSDLGKKKDESLNSNNNINEEKLMEKIKNFIQERDLENNPTVPKIPKNEKPEDKGGNDLKNSVKNDDINLDDYYNDDSDYSSGNENEEVINYLKKEKISITEDDFFEYFLTEALNIPKDELEDYRSIIAKNKNQVKDEEEIMNGKKRKPKREASDYDGINDDEYDTSQDQFEGNGEYNISEEDIKSLGELMKLLQTNNGNEMGNPGFGFLQNFMSE</sequence>
<dbReference type="InterPro" id="IPR010770">
    <property type="entry name" value="Ecd"/>
</dbReference>
<evidence type="ECO:0000313" key="3">
    <source>
        <dbReference type="Proteomes" id="UP001360560"/>
    </source>
</evidence>
<dbReference type="GO" id="GO:0005634">
    <property type="term" value="C:nucleus"/>
    <property type="evidence" value="ECO:0007669"/>
    <property type="project" value="TreeGrafter"/>
</dbReference>
<feature type="region of interest" description="Disordered" evidence="1">
    <location>
        <begin position="451"/>
        <end position="500"/>
    </location>
</feature>
<dbReference type="Pfam" id="PF07093">
    <property type="entry name" value="SGT1"/>
    <property type="match status" value="1"/>
</dbReference>
<dbReference type="GeneID" id="90075071"/>
<dbReference type="EMBL" id="BTFZ01000011">
    <property type="protein sequence ID" value="GMM37096.1"/>
    <property type="molecule type" value="Genomic_DNA"/>
</dbReference>
<organism evidence="2 3">
    <name type="scientific">Saccharomycopsis crataegensis</name>
    <dbReference type="NCBI Taxonomy" id="43959"/>
    <lineage>
        <taxon>Eukaryota</taxon>
        <taxon>Fungi</taxon>
        <taxon>Dikarya</taxon>
        <taxon>Ascomycota</taxon>
        <taxon>Saccharomycotina</taxon>
        <taxon>Saccharomycetes</taxon>
        <taxon>Saccharomycopsidaceae</taxon>
        <taxon>Saccharomycopsis</taxon>
    </lineage>
</organism>
<name>A0AAV5QR87_9ASCO</name>
<dbReference type="PANTHER" id="PTHR13060:SF0">
    <property type="entry name" value="PROTEIN ECDYSONELESS HOMOLOG"/>
    <property type="match status" value="1"/>
</dbReference>
<keyword evidence="3" id="KW-1185">Reference proteome</keyword>
<reference evidence="2 3" key="1">
    <citation type="journal article" date="2023" name="Elife">
        <title>Identification of key yeast species and microbe-microbe interactions impacting larval growth of Drosophila in the wild.</title>
        <authorList>
            <person name="Mure A."/>
            <person name="Sugiura Y."/>
            <person name="Maeda R."/>
            <person name="Honda K."/>
            <person name="Sakurai N."/>
            <person name="Takahashi Y."/>
            <person name="Watada M."/>
            <person name="Katoh T."/>
            <person name="Gotoh A."/>
            <person name="Gotoh Y."/>
            <person name="Taniguchi I."/>
            <person name="Nakamura K."/>
            <person name="Hayashi T."/>
            <person name="Katayama T."/>
            <person name="Uemura T."/>
            <person name="Hattori Y."/>
        </authorList>
    </citation>
    <scope>NUCLEOTIDE SEQUENCE [LARGE SCALE GENOMIC DNA]</scope>
    <source>
        <strain evidence="2 3">SC-9</strain>
    </source>
</reference>
<dbReference type="RefSeq" id="XP_064854092.1">
    <property type="nucleotide sequence ID" value="XM_064998020.1"/>
</dbReference>
<accession>A0AAV5QR87</accession>